<dbReference type="GO" id="GO:0003676">
    <property type="term" value="F:nucleic acid binding"/>
    <property type="evidence" value="ECO:0007669"/>
    <property type="project" value="InterPro"/>
</dbReference>
<keyword evidence="2" id="KW-1185">Reference proteome</keyword>
<protein>
    <submittedName>
        <fullName evidence="3">Uncharacterized protein LOC111280634</fullName>
    </submittedName>
</protein>
<dbReference type="PANTHER" id="PTHR46148">
    <property type="entry name" value="CHROMO DOMAIN-CONTAINING PROTEIN"/>
    <property type="match status" value="1"/>
</dbReference>
<dbReference type="KEGG" id="dzi:111280634"/>
<dbReference type="PANTHER" id="PTHR46148:SF52">
    <property type="entry name" value="OS04G0603800 PROTEIN"/>
    <property type="match status" value="1"/>
</dbReference>
<accession>A0A6P5X5Y8</accession>
<proteinExistence type="predicted"/>
<dbReference type="GeneID" id="111280634"/>
<dbReference type="Proteomes" id="UP000515121">
    <property type="component" value="Unplaced"/>
</dbReference>
<evidence type="ECO:0000313" key="2">
    <source>
        <dbReference type="Proteomes" id="UP000515121"/>
    </source>
</evidence>
<evidence type="ECO:0000259" key="1">
    <source>
        <dbReference type="Pfam" id="PF24626"/>
    </source>
</evidence>
<dbReference type="Pfam" id="PF24626">
    <property type="entry name" value="SH3_Tf2-1"/>
    <property type="match status" value="1"/>
</dbReference>
<name>A0A6P5X5Y8_DURZI</name>
<reference evidence="3" key="1">
    <citation type="submission" date="2025-08" db="UniProtKB">
        <authorList>
            <consortium name="RefSeq"/>
        </authorList>
    </citation>
    <scope>IDENTIFICATION</scope>
    <source>
        <tissue evidence="3">Fruit stalk</tissue>
    </source>
</reference>
<dbReference type="OrthoDB" id="5554229at2759"/>
<dbReference type="InterPro" id="IPR036397">
    <property type="entry name" value="RNaseH_sf"/>
</dbReference>
<sequence>MCMIGERLREWSPLAEWWYNTTYHSYIHISPYEAVYGQPLLLHLPCFAAESLVATVDRSLQARGAALKMLKYYLRRAQEKMKVMAHNKKIEREFQIGDWVYLKLQPYRQQTICNWSCLKLAARYFRPFQVLERIGKVANKLQLPPGSQVHSVFHVSQPKQHVGNQPAQAQLPVLGMDGTIVKEPNVFEILRGIPKFQEGGKLHVLSGHSSALCLSTDAKSQTCL</sequence>
<evidence type="ECO:0000313" key="3">
    <source>
        <dbReference type="RefSeq" id="XP_022723794.1"/>
    </source>
</evidence>
<dbReference type="AlphaFoldDB" id="A0A6P5X5Y8"/>
<feature type="domain" description="Tf2-1-like SH3-like" evidence="1">
    <location>
        <begin position="97"/>
        <end position="161"/>
    </location>
</feature>
<dbReference type="Gene3D" id="3.30.420.10">
    <property type="entry name" value="Ribonuclease H-like superfamily/Ribonuclease H"/>
    <property type="match status" value="1"/>
</dbReference>
<gene>
    <name evidence="3" type="primary">LOC111280634</name>
</gene>
<dbReference type="RefSeq" id="XP_022723794.1">
    <property type="nucleotide sequence ID" value="XM_022868059.1"/>
</dbReference>
<organism evidence="2 3">
    <name type="scientific">Durio zibethinus</name>
    <name type="common">Durian</name>
    <dbReference type="NCBI Taxonomy" id="66656"/>
    <lineage>
        <taxon>Eukaryota</taxon>
        <taxon>Viridiplantae</taxon>
        <taxon>Streptophyta</taxon>
        <taxon>Embryophyta</taxon>
        <taxon>Tracheophyta</taxon>
        <taxon>Spermatophyta</taxon>
        <taxon>Magnoliopsida</taxon>
        <taxon>eudicotyledons</taxon>
        <taxon>Gunneridae</taxon>
        <taxon>Pentapetalae</taxon>
        <taxon>rosids</taxon>
        <taxon>malvids</taxon>
        <taxon>Malvales</taxon>
        <taxon>Malvaceae</taxon>
        <taxon>Helicteroideae</taxon>
        <taxon>Durio</taxon>
    </lineage>
</organism>
<dbReference type="InterPro" id="IPR056924">
    <property type="entry name" value="SH3_Tf2-1"/>
</dbReference>